<dbReference type="EMBL" id="CAJVCH010563944">
    <property type="protein sequence ID" value="CAG7832204.1"/>
    <property type="molecule type" value="Genomic_DNA"/>
</dbReference>
<evidence type="ECO:0000256" key="1">
    <source>
        <dbReference type="SAM" id="MobiDB-lite"/>
    </source>
</evidence>
<dbReference type="AlphaFoldDB" id="A0A8J2LGU5"/>
<gene>
    <name evidence="2" type="ORF">AFUS01_LOCUS41901</name>
</gene>
<accession>A0A8J2LGU5</accession>
<protein>
    <submittedName>
        <fullName evidence="2">Uncharacterized protein</fullName>
    </submittedName>
</protein>
<keyword evidence="3" id="KW-1185">Reference proteome</keyword>
<organism evidence="2 3">
    <name type="scientific">Allacma fusca</name>
    <dbReference type="NCBI Taxonomy" id="39272"/>
    <lineage>
        <taxon>Eukaryota</taxon>
        <taxon>Metazoa</taxon>
        <taxon>Ecdysozoa</taxon>
        <taxon>Arthropoda</taxon>
        <taxon>Hexapoda</taxon>
        <taxon>Collembola</taxon>
        <taxon>Symphypleona</taxon>
        <taxon>Sminthuridae</taxon>
        <taxon>Allacma</taxon>
    </lineage>
</organism>
<evidence type="ECO:0000313" key="2">
    <source>
        <dbReference type="EMBL" id="CAG7832204.1"/>
    </source>
</evidence>
<evidence type="ECO:0000313" key="3">
    <source>
        <dbReference type="Proteomes" id="UP000708208"/>
    </source>
</evidence>
<dbReference type="Proteomes" id="UP000708208">
    <property type="component" value="Unassembled WGS sequence"/>
</dbReference>
<comment type="caution">
    <text evidence="2">The sequence shown here is derived from an EMBL/GenBank/DDBJ whole genome shotgun (WGS) entry which is preliminary data.</text>
</comment>
<name>A0A8J2LGU5_9HEXA</name>
<sequence length="80" mass="9531">MTLLIRAHQVSQRPQESRFYDKENCWTETDCNESTQPDSDEYSDVKESTQNDSKYKMYSGSKISHQESRMLLLAYIHRHQ</sequence>
<feature type="region of interest" description="Disordered" evidence="1">
    <location>
        <begin position="30"/>
        <end position="60"/>
    </location>
</feature>
<reference evidence="2" key="1">
    <citation type="submission" date="2021-06" db="EMBL/GenBank/DDBJ databases">
        <authorList>
            <person name="Hodson N. C."/>
            <person name="Mongue J. A."/>
            <person name="Jaron S. K."/>
        </authorList>
    </citation>
    <scope>NUCLEOTIDE SEQUENCE</scope>
</reference>
<feature type="non-terminal residue" evidence="2">
    <location>
        <position position="1"/>
    </location>
</feature>
<proteinExistence type="predicted"/>
<feature type="compositionally biased region" description="Basic and acidic residues" evidence="1">
    <location>
        <begin position="43"/>
        <end position="55"/>
    </location>
</feature>